<keyword evidence="2" id="KW-0255">Endonuclease</keyword>
<name>A0A6J4UEK5_9BACT</name>
<protein>
    <submittedName>
        <fullName evidence="2">Endonuclease V</fullName>
        <ecNumber evidence="2">3.1.21.7</ecNumber>
    </submittedName>
</protein>
<dbReference type="GO" id="GO:0043737">
    <property type="term" value="F:deoxyribonuclease V activity"/>
    <property type="evidence" value="ECO:0007669"/>
    <property type="project" value="UniProtKB-EC"/>
</dbReference>
<dbReference type="AlphaFoldDB" id="A0A6J4UEK5"/>
<feature type="compositionally biased region" description="Basic residues" evidence="1">
    <location>
        <begin position="37"/>
        <end position="62"/>
    </location>
</feature>
<proteinExistence type="predicted"/>
<feature type="region of interest" description="Disordered" evidence="1">
    <location>
        <begin position="1"/>
        <end position="236"/>
    </location>
</feature>
<feature type="compositionally biased region" description="Basic residues" evidence="1">
    <location>
        <begin position="107"/>
        <end position="117"/>
    </location>
</feature>
<gene>
    <name evidence="2" type="ORF">AVDCRST_MAG73-2656</name>
</gene>
<feature type="compositionally biased region" description="Basic and acidic residues" evidence="1">
    <location>
        <begin position="20"/>
        <end position="35"/>
    </location>
</feature>
<organism evidence="2">
    <name type="scientific">uncultured Thermomicrobiales bacterium</name>
    <dbReference type="NCBI Taxonomy" id="1645740"/>
    <lineage>
        <taxon>Bacteria</taxon>
        <taxon>Pseudomonadati</taxon>
        <taxon>Thermomicrobiota</taxon>
        <taxon>Thermomicrobia</taxon>
        <taxon>Thermomicrobiales</taxon>
        <taxon>environmental samples</taxon>
    </lineage>
</organism>
<sequence>ARRIPPPVGRDPGRGAGDPGRVRAKCEPGRRDPVRGHPGRRGRRQRLRHRWQPDHRPRRRGRLFVPRSGTGRDGARHRPGGVPLRAGAALVPGSAGDPGGLRDAAHGTRRAALRRPGLRPPAPLRSRLPPWGRPRRAVHRLRQEPPRRHLRGTGAGVWRPDAAGARRRDRRRGGPHPAVPRAALRLTRPPGQRGHGGAAGAGLLPRRRLLAGPDGGGARRGVGTDGGGAGASAGGV</sequence>
<reference evidence="2" key="1">
    <citation type="submission" date="2020-02" db="EMBL/GenBank/DDBJ databases">
        <authorList>
            <person name="Meier V. D."/>
        </authorList>
    </citation>
    <scope>NUCLEOTIDE SEQUENCE</scope>
    <source>
        <strain evidence="2">AVDCRST_MAG73</strain>
    </source>
</reference>
<accession>A0A6J4UEK5</accession>
<evidence type="ECO:0000313" key="2">
    <source>
        <dbReference type="EMBL" id="CAA9548565.1"/>
    </source>
</evidence>
<evidence type="ECO:0000256" key="1">
    <source>
        <dbReference type="SAM" id="MobiDB-lite"/>
    </source>
</evidence>
<keyword evidence="2" id="KW-0378">Hydrolase</keyword>
<feature type="compositionally biased region" description="Gly residues" evidence="1">
    <location>
        <begin position="213"/>
        <end position="236"/>
    </location>
</feature>
<dbReference type="EC" id="3.1.21.7" evidence="2"/>
<feature type="non-terminal residue" evidence="2">
    <location>
        <position position="236"/>
    </location>
</feature>
<feature type="non-terminal residue" evidence="2">
    <location>
        <position position="1"/>
    </location>
</feature>
<keyword evidence="2" id="KW-0540">Nuclease</keyword>
<feature type="compositionally biased region" description="Basic residues" evidence="1">
    <location>
        <begin position="165"/>
        <end position="174"/>
    </location>
</feature>
<dbReference type="EMBL" id="CADCWE010000176">
    <property type="protein sequence ID" value="CAA9548565.1"/>
    <property type="molecule type" value="Genomic_DNA"/>
</dbReference>